<dbReference type="Gene3D" id="3.90.580.10">
    <property type="entry name" value="Zinc finger, CHC2-type domain"/>
    <property type="match status" value="1"/>
</dbReference>
<proteinExistence type="predicted"/>
<dbReference type="SUPFAM" id="SSF57783">
    <property type="entry name" value="Zinc beta-ribbon"/>
    <property type="match status" value="1"/>
</dbReference>
<evidence type="ECO:0000313" key="5">
    <source>
        <dbReference type="EMBL" id="MST67565.1"/>
    </source>
</evidence>
<comment type="caution">
    <text evidence="5">The sequence shown here is derived from an EMBL/GenBank/DDBJ whole genome shotgun (WGS) entry which is preliminary data.</text>
</comment>
<dbReference type="PANTHER" id="PTHR30313:SF2">
    <property type="entry name" value="DNA PRIMASE"/>
    <property type="match status" value="1"/>
</dbReference>
<evidence type="ECO:0000313" key="6">
    <source>
        <dbReference type="Proteomes" id="UP000440513"/>
    </source>
</evidence>
<evidence type="ECO:0000259" key="4">
    <source>
        <dbReference type="SMART" id="SM00400"/>
    </source>
</evidence>
<dbReference type="Pfam" id="PF01807">
    <property type="entry name" value="Zn_ribbon_DnaG"/>
    <property type="match status" value="1"/>
</dbReference>
<gene>
    <name evidence="5" type="ORF">FYJ57_12765</name>
</gene>
<dbReference type="AlphaFoldDB" id="A0A7X2P5M7"/>
<dbReference type="InterPro" id="IPR050219">
    <property type="entry name" value="DnaG_primase"/>
</dbReference>
<evidence type="ECO:0000256" key="3">
    <source>
        <dbReference type="ARBA" id="ARBA00022833"/>
    </source>
</evidence>
<dbReference type="InterPro" id="IPR024385">
    <property type="entry name" value="DUF3854"/>
</dbReference>
<evidence type="ECO:0000256" key="2">
    <source>
        <dbReference type="ARBA" id="ARBA00022771"/>
    </source>
</evidence>
<keyword evidence="3" id="KW-0862">Zinc</keyword>
<organism evidence="5 6">
    <name type="scientific">Oliverpabstia intestinalis</name>
    <dbReference type="NCBI Taxonomy" id="2606633"/>
    <lineage>
        <taxon>Bacteria</taxon>
        <taxon>Bacillati</taxon>
        <taxon>Bacillota</taxon>
        <taxon>Clostridia</taxon>
        <taxon>Lachnospirales</taxon>
        <taxon>Lachnospiraceae</taxon>
        <taxon>Oliverpabstia</taxon>
    </lineage>
</organism>
<evidence type="ECO:0000256" key="1">
    <source>
        <dbReference type="ARBA" id="ARBA00022723"/>
    </source>
</evidence>
<dbReference type="RefSeq" id="WP_154432934.1">
    <property type="nucleotide sequence ID" value="NZ_VUMS01000030.1"/>
</dbReference>
<dbReference type="Pfam" id="PF12965">
    <property type="entry name" value="DUF3854"/>
    <property type="match status" value="1"/>
</dbReference>
<dbReference type="InterPro" id="IPR036977">
    <property type="entry name" value="DNA_primase_Znf_CHC2"/>
</dbReference>
<dbReference type="SMART" id="SM00400">
    <property type="entry name" value="ZnF_CHCC"/>
    <property type="match status" value="1"/>
</dbReference>
<dbReference type="GO" id="GO:0006269">
    <property type="term" value="P:DNA replication, synthesis of primer"/>
    <property type="evidence" value="ECO:0007669"/>
    <property type="project" value="TreeGrafter"/>
</dbReference>
<reference evidence="5 6" key="1">
    <citation type="submission" date="2019-08" db="EMBL/GenBank/DDBJ databases">
        <title>In-depth cultivation of the pig gut microbiome towards novel bacterial diversity and tailored functional studies.</title>
        <authorList>
            <person name="Wylensek D."/>
            <person name="Hitch T.C.A."/>
            <person name="Clavel T."/>
        </authorList>
    </citation>
    <scope>NUCLEOTIDE SEQUENCE [LARGE SCALE GENOMIC DNA]</scope>
    <source>
        <strain evidence="5 6">BSM-380-WT-5A</strain>
    </source>
</reference>
<feature type="domain" description="Zinc finger CHC2-type" evidence="4">
    <location>
        <begin position="40"/>
        <end position="97"/>
    </location>
</feature>
<protein>
    <submittedName>
        <fullName evidence="5">DUF3854 domain-containing protein</fullName>
    </submittedName>
</protein>
<dbReference type="EMBL" id="VUMS01000030">
    <property type="protein sequence ID" value="MST67565.1"/>
    <property type="molecule type" value="Genomic_DNA"/>
</dbReference>
<keyword evidence="6" id="KW-1185">Reference proteome</keyword>
<dbReference type="GO" id="GO:0003677">
    <property type="term" value="F:DNA binding"/>
    <property type="evidence" value="ECO:0007669"/>
    <property type="project" value="InterPro"/>
</dbReference>
<name>A0A7X2P5M7_9FIRM</name>
<dbReference type="InterPro" id="IPR002694">
    <property type="entry name" value="Znf_CHC2"/>
</dbReference>
<dbReference type="GO" id="GO:0008270">
    <property type="term" value="F:zinc ion binding"/>
    <property type="evidence" value="ECO:0007669"/>
    <property type="project" value="UniProtKB-KW"/>
</dbReference>
<dbReference type="PANTHER" id="PTHR30313">
    <property type="entry name" value="DNA PRIMASE"/>
    <property type="match status" value="1"/>
</dbReference>
<sequence length="456" mass="53450">MTNVKDRYEFIEEMFEKLGRISVEQIVGRYTKLIPRGRHWMGLCPFHRDTKLGSFIVTPDKGMWKCFSCGDEYAGNGVKFVSLYKNITYLEAAFEIAYEFGLITYDEYRRYYRRKYDELYVKKIESRYSQNQKKKVVRKKVNPVIIHNVYQCMKDCCSLSEHHRLSLIRDRKISLERIEQDYFTCPTNWRQKDTIIARIKEKYPAYTDEILMNIPGFFYDKKRGKLSFTGHKGLGILIRNSDSRIVAVQIRKDTIQEGDSRYIWFSSSFATYNPDEYYGGNGCGSPKDVCYPQMLKKHTLCITEGRFKSEKLTESGNISISVQGVTSWHGIEETIKHMKGIHNVFIFFDADILGKHVLFMQSEKMIRKIQDEFPGLYIRYAFWSKKNGKGIDDCIIAGNISKVKYYEAKRAAEICNDAYTHALGEYHVANLRELKQERAKEFEDYLQILTESMLGL</sequence>
<keyword evidence="1" id="KW-0479">Metal-binding</keyword>
<dbReference type="GO" id="GO:0003899">
    <property type="term" value="F:DNA-directed RNA polymerase activity"/>
    <property type="evidence" value="ECO:0007669"/>
    <property type="project" value="InterPro"/>
</dbReference>
<dbReference type="GO" id="GO:0005737">
    <property type="term" value="C:cytoplasm"/>
    <property type="evidence" value="ECO:0007669"/>
    <property type="project" value="TreeGrafter"/>
</dbReference>
<keyword evidence="2" id="KW-0863">Zinc-finger</keyword>
<dbReference type="Proteomes" id="UP000440513">
    <property type="component" value="Unassembled WGS sequence"/>
</dbReference>
<accession>A0A7X2P5M7</accession>